<dbReference type="Proteomes" id="UP000078492">
    <property type="component" value="Unassembled WGS sequence"/>
</dbReference>
<dbReference type="EMBL" id="KQ980100">
    <property type="protein sequence ID" value="KYN17758.1"/>
    <property type="molecule type" value="Genomic_DNA"/>
</dbReference>
<dbReference type="InterPro" id="IPR035901">
    <property type="entry name" value="GIY-YIG_endonuc_sf"/>
</dbReference>
<sequence length="330" mass="38577">MVMQDLERIAIDKLITKPLFYFRYVDDILLALPFDNIFETLNIFNSLHDRLQFTLEIGTDGRINFLDTTVIIKNNIIIFDNFHKKTFSGRLLNFHSNHPICHKKGTIISFIDKILLLAHPSFQQKNIIEMINIFLNNCYPLSFIFSTIWERIKFHTHGRGDARNIKVTDKYFTIPYVRSVSESFLPISSMFHCKLAFTIPNTLKGLIRRGKDKLDIFSNNNVVYKIDCENCDASYVGQTKRRLGTRIKEHRSDIRKSTGSPSVITDHRVEFDHNFKWNDVRILDSESSYNKRLLSEMIHIKRQKHGINKMKDTESLPELYSDIIQSLSPA</sequence>
<dbReference type="PANTHER" id="PTHR21301">
    <property type="entry name" value="REVERSE TRANSCRIPTASE"/>
    <property type="match status" value="1"/>
</dbReference>
<proteinExistence type="predicted"/>
<accession>A0A151J4U4</accession>
<organism evidence="2 3">
    <name type="scientific">Trachymyrmex cornetzi</name>
    <dbReference type="NCBI Taxonomy" id="471704"/>
    <lineage>
        <taxon>Eukaryota</taxon>
        <taxon>Metazoa</taxon>
        <taxon>Ecdysozoa</taxon>
        <taxon>Arthropoda</taxon>
        <taxon>Hexapoda</taxon>
        <taxon>Insecta</taxon>
        <taxon>Pterygota</taxon>
        <taxon>Neoptera</taxon>
        <taxon>Endopterygota</taxon>
        <taxon>Hymenoptera</taxon>
        <taxon>Apocrita</taxon>
        <taxon>Aculeata</taxon>
        <taxon>Formicoidea</taxon>
        <taxon>Formicidae</taxon>
        <taxon>Myrmicinae</taxon>
        <taxon>Trachymyrmex</taxon>
    </lineage>
</organism>
<dbReference type="Pfam" id="PF26215">
    <property type="entry name" value="HTH_animal"/>
    <property type="match status" value="1"/>
</dbReference>
<evidence type="ECO:0000313" key="2">
    <source>
        <dbReference type="EMBL" id="KYN17758.1"/>
    </source>
</evidence>
<dbReference type="Gene3D" id="3.40.1440.10">
    <property type="entry name" value="GIY-YIG endonuclease"/>
    <property type="match status" value="1"/>
</dbReference>
<dbReference type="PROSITE" id="PS50164">
    <property type="entry name" value="GIY_YIG"/>
    <property type="match status" value="1"/>
</dbReference>
<name>A0A151J4U4_9HYME</name>
<dbReference type="CDD" id="cd10442">
    <property type="entry name" value="GIY-YIG_PLEs"/>
    <property type="match status" value="1"/>
</dbReference>
<gene>
    <name evidence="2" type="ORF">ALC57_09947</name>
</gene>
<dbReference type="InterPro" id="IPR058912">
    <property type="entry name" value="HTH_animal"/>
</dbReference>
<keyword evidence="3" id="KW-1185">Reference proteome</keyword>
<reference evidence="2 3" key="1">
    <citation type="submission" date="2015-09" db="EMBL/GenBank/DDBJ databases">
        <title>Trachymyrmex cornetzi WGS genome.</title>
        <authorList>
            <person name="Nygaard S."/>
            <person name="Hu H."/>
            <person name="Boomsma J."/>
            <person name="Zhang G."/>
        </authorList>
    </citation>
    <scope>NUCLEOTIDE SEQUENCE [LARGE SCALE GENOMIC DNA]</scope>
    <source>
        <strain evidence="2">Tcor2-1</strain>
        <tissue evidence="2">Whole body</tissue>
    </source>
</reference>
<dbReference type="InterPro" id="IPR000305">
    <property type="entry name" value="GIY-YIG_endonuc"/>
</dbReference>
<dbReference type="PANTHER" id="PTHR21301:SF10">
    <property type="entry name" value="REVERSE TRANSCRIPTASE DOMAIN-CONTAINING PROTEIN"/>
    <property type="match status" value="1"/>
</dbReference>
<feature type="domain" description="GIY-YIG" evidence="1">
    <location>
        <begin position="219"/>
        <end position="301"/>
    </location>
</feature>
<evidence type="ECO:0000259" key="1">
    <source>
        <dbReference type="PROSITE" id="PS50164"/>
    </source>
</evidence>
<evidence type="ECO:0000313" key="3">
    <source>
        <dbReference type="Proteomes" id="UP000078492"/>
    </source>
</evidence>
<dbReference type="STRING" id="471704.A0A151J4U4"/>
<dbReference type="AlphaFoldDB" id="A0A151J4U4"/>
<protein>
    <recommendedName>
        <fullName evidence="1">GIY-YIG domain-containing protein</fullName>
    </recommendedName>
</protein>